<dbReference type="NCBIfam" id="TIGR03871">
    <property type="entry name" value="ABC_peri_MoxJ_2"/>
    <property type="match status" value="1"/>
</dbReference>
<gene>
    <name evidence="3" type="primary">xoxJ</name>
</gene>
<evidence type="ECO:0000256" key="1">
    <source>
        <dbReference type="ARBA" id="ARBA00022729"/>
    </source>
</evidence>
<dbReference type="EMBL" id="EU223893">
    <property type="protein sequence ID" value="ABX56635.1"/>
    <property type="molecule type" value="Genomic_DNA"/>
</dbReference>
<proteinExistence type="predicted"/>
<dbReference type="Gene3D" id="3.40.190.10">
    <property type="entry name" value="Periplasmic binding protein-like II"/>
    <property type="match status" value="2"/>
</dbReference>
<organism evidence="3">
    <name type="scientific">Methylacidiphilum infernorum (isolate V4)</name>
    <name type="common">Methylokorus infernorum (strain V4)</name>
    <dbReference type="NCBI Taxonomy" id="481448"/>
    <lineage>
        <taxon>Bacteria</taxon>
        <taxon>Pseudomonadati</taxon>
        <taxon>Verrucomicrobiota</taxon>
        <taxon>Methylacidiphilae</taxon>
        <taxon>Methylacidiphilales</taxon>
        <taxon>Methylacidiphilaceae</taxon>
        <taxon>Methylacidiphilum (ex Ratnadevi et al. 2023)</taxon>
    </lineage>
</organism>
<evidence type="ECO:0000313" key="3">
    <source>
        <dbReference type="EMBL" id="ABX56635.1"/>
    </source>
</evidence>
<accession>A9QPH7</accession>
<evidence type="ECO:0000259" key="2">
    <source>
        <dbReference type="SMART" id="SM00062"/>
    </source>
</evidence>
<dbReference type="PANTHER" id="PTHR35936">
    <property type="entry name" value="MEMBRANE-BOUND LYTIC MUREIN TRANSGLYCOSYLASE F"/>
    <property type="match status" value="1"/>
</dbReference>
<dbReference type="RefSeq" id="WP_238523556.1">
    <property type="nucleotide sequence ID" value="NC_010794.1"/>
</dbReference>
<dbReference type="PANTHER" id="PTHR35936:SF17">
    <property type="entry name" value="ARGININE-BINDING EXTRACELLULAR PROTEIN ARTP"/>
    <property type="match status" value="1"/>
</dbReference>
<reference evidence="3" key="1">
    <citation type="journal article" date="2007" name="Nature">
        <title>Methane oxidation by an extremely acidophilic bacterium of the phylum Verrucomicrobia.</title>
        <authorList>
            <person name="Dunfield P.F."/>
            <person name="Yuryev A."/>
            <person name="Senin P."/>
            <person name="Smirnova A.V."/>
            <person name="Stott M.B."/>
            <person name="Hou S."/>
            <person name="Ly B."/>
            <person name="Saw J.H."/>
            <person name="Zhou Z."/>
            <person name="Ren Y."/>
            <person name="Wang J."/>
            <person name="Mountain B.W."/>
            <person name="Crowe M.A."/>
            <person name="Weatherby T.M."/>
            <person name="Bodelier P.L.E."/>
            <person name="Liesack W."/>
            <person name="Feng L."/>
            <person name="Wang L."/>
            <person name="Alam M."/>
        </authorList>
    </citation>
    <scope>NUCLEOTIDE SEQUENCE</scope>
    <source>
        <strain evidence="3">V4</strain>
    </source>
</reference>
<dbReference type="SMART" id="SM00062">
    <property type="entry name" value="PBPb"/>
    <property type="match status" value="1"/>
</dbReference>
<keyword evidence="1" id="KW-0732">Signal</keyword>
<protein>
    <submittedName>
        <fullName evidence="3">Uncharacterized protein xoxJ</fullName>
    </submittedName>
</protein>
<dbReference type="InterPro" id="IPR022448">
    <property type="entry name" value="Quinoprotein_dehydrogenase"/>
</dbReference>
<dbReference type="InterPro" id="IPR001638">
    <property type="entry name" value="Solute-binding_3/MltF_N"/>
</dbReference>
<sequence>MHGSILGLLGGLPKKRWKILLSGLFFLSFMGMQSRAEDICSCADPGNLPFSNQKLEGFENKIAQLVADTLHLPLSYYWFAHQRGLVRNTLKMDKCNVIIGVPSNWGQVLTTKPYYRTSYVMVYKKDKALSIQSLDDPLLKTLKIGVLINSPPHQLLAGRGIIENVVGYSPFFDPVFHPEESPGRVVEDVLSGKIDVALVWGPVAGYYIKKKNSPLVMIPLTSDNPRIPVVFDISMGVKKGNQELKSKLDQVIDMKHGEILQILEEYGVPLLKTTVGQGKELHTVQEDR</sequence>
<dbReference type="AlphaFoldDB" id="A9QPH7"/>
<name>A9QPH7_METI4</name>
<dbReference type="Pfam" id="PF00497">
    <property type="entry name" value="SBP_bac_3"/>
    <property type="match status" value="1"/>
</dbReference>
<dbReference type="SUPFAM" id="SSF53850">
    <property type="entry name" value="Periplasmic binding protein-like II"/>
    <property type="match status" value="1"/>
</dbReference>
<feature type="domain" description="Solute-binding protein family 3/N-terminal" evidence="2">
    <location>
        <begin position="38"/>
        <end position="270"/>
    </location>
</feature>